<dbReference type="Proteomes" id="UP001146120">
    <property type="component" value="Unassembled WGS sequence"/>
</dbReference>
<dbReference type="EMBL" id="DAKRPA010000177">
    <property type="protein sequence ID" value="DAZ96150.1"/>
    <property type="molecule type" value="Genomic_DNA"/>
</dbReference>
<evidence type="ECO:0000256" key="1">
    <source>
        <dbReference type="ARBA" id="ARBA00023125"/>
    </source>
</evidence>
<proteinExistence type="predicted"/>
<keyword evidence="4" id="KW-1185">Reference proteome</keyword>
<dbReference type="Pfam" id="PF03184">
    <property type="entry name" value="DDE_1"/>
    <property type="match status" value="1"/>
</dbReference>
<dbReference type="PROSITE" id="PS51253">
    <property type="entry name" value="HTH_CENPB"/>
    <property type="match status" value="1"/>
</dbReference>
<dbReference type="Pfam" id="PF03221">
    <property type="entry name" value="HTH_Tnp_Tc5"/>
    <property type="match status" value="1"/>
</dbReference>
<feature type="domain" description="HTH CENPB-type" evidence="2">
    <location>
        <begin position="76"/>
        <end position="149"/>
    </location>
</feature>
<comment type="caution">
    <text evidence="3">The sequence shown here is derived from an EMBL/GenBank/DDBJ whole genome shotgun (WGS) entry which is preliminary data.</text>
</comment>
<dbReference type="GO" id="GO:0005634">
    <property type="term" value="C:nucleus"/>
    <property type="evidence" value="ECO:0007669"/>
    <property type="project" value="TreeGrafter"/>
</dbReference>
<evidence type="ECO:0000313" key="4">
    <source>
        <dbReference type="Proteomes" id="UP001146120"/>
    </source>
</evidence>
<keyword evidence="1" id="KW-0238">DNA-binding</keyword>
<dbReference type="InterPro" id="IPR050863">
    <property type="entry name" value="CenT-Element_Derived"/>
</dbReference>
<dbReference type="PANTHER" id="PTHR19303:SF57">
    <property type="entry name" value="HTH CENPB-TYPE DOMAIN-CONTAINING PROTEIN"/>
    <property type="match status" value="1"/>
</dbReference>
<dbReference type="PANTHER" id="PTHR19303">
    <property type="entry name" value="TRANSPOSON"/>
    <property type="match status" value="1"/>
</dbReference>
<evidence type="ECO:0000313" key="3">
    <source>
        <dbReference type="EMBL" id="DAZ96150.1"/>
    </source>
</evidence>
<reference evidence="3" key="1">
    <citation type="submission" date="2022-11" db="EMBL/GenBank/DDBJ databases">
        <authorList>
            <person name="Morgan W.R."/>
            <person name="Tartar A."/>
        </authorList>
    </citation>
    <scope>NUCLEOTIDE SEQUENCE</scope>
    <source>
        <strain evidence="3">ARSEF 373</strain>
    </source>
</reference>
<accession>A0AAV2YPZ0</accession>
<evidence type="ECO:0000259" key="2">
    <source>
        <dbReference type="PROSITE" id="PS51253"/>
    </source>
</evidence>
<dbReference type="Gene3D" id="1.10.10.60">
    <property type="entry name" value="Homeodomain-like"/>
    <property type="match status" value="1"/>
</dbReference>
<sequence length="470" mass="52954">MRRTSIKGTKHVPLTHKYSTYSYAKKLAVINHFRDGGHIDATLSLFFSEVNAMRRESLRKSIYPSIDREDGITPLFGTPISPTLYGPRTRSLVEWVNNLRGEGLPVSSTMLHVQALTVSRQFDVPEGKVTASHVWQRRFLRQQNLAAAAEATAEFSQEVRTYMEANDISRLLNADQTAVFFELLPKRTISNRGTKTVWVKCGSREQQRATAMYYTRRSPIPPQSSCYMVLADASGIKFPLFLVFHTKQSTNPDMQQINVKGRHGFGVKVWNEVTELQDTLNVQIYGNGTAWWNSELTCQFLRSHFGARTPESPPWLLLLDSFSGHWTDAVEACAHKHNIHLMRIPPYLTWQAQPANVAWIKPRLTAQLANRPTGPFVLAAPKRRDVVEWMCAAWGRVSARTTICGFLKCGYADGTTELSATDQVHVNDDEQLVRAVQAPKDTGLLDQAFGEIADSMDVVDHDLQLTEHAV</sequence>
<name>A0AAV2YPZ0_9STRA</name>
<dbReference type="InterPro" id="IPR006600">
    <property type="entry name" value="HTH_CenpB_DNA-bd_dom"/>
</dbReference>
<protein>
    <recommendedName>
        <fullName evidence="2">HTH CENPB-type domain-containing protein</fullName>
    </recommendedName>
</protein>
<organism evidence="3 4">
    <name type="scientific">Lagenidium giganteum</name>
    <dbReference type="NCBI Taxonomy" id="4803"/>
    <lineage>
        <taxon>Eukaryota</taxon>
        <taxon>Sar</taxon>
        <taxon>Stramenopiles</taxon>
        <taxon>Oomycota</taxon>
        <taxon>Peronosporomycetes</taxon>
        <taxon>Pythiales</taxon>
        <taxon>Pythiaceae</taxon>
    </lineage>
</organism>
<reference evidence="3" key="2">
    <citation type="journal article" date="2023" name="Microbiol Resour">
        <title>Decontamination and Annotation of the Draft Genome Sequence of the Oomycete Lagenidium giganteum ARSEF 373.</title>
        <authorList>
            <person name="Morgan W.R."/>
            <person name="Tartar A."/>
        </authorList>
    </citation>
    <scope>NUCLEOTIDE SEQUENCE</scope>
    <source>
        <strain evidence="3">ARSEF 373</strain>
    </source>
</reference>
<dbReference type="AlphaFoldDB" id="A0AAV2YPZ0"/>
<gene>
    <name evidence="3" type="ORF">N0F65_008729</name>
</gene>
<dbReference type="InterPro" id="IPR004875">
    <property type="entry name" value="DDE_SF_endonuclease_dom"/>
</dbReference>
<dbReference type="GO" id="GO:0003677">
    <property type="term" value="F:DNA binding"/>
    <property type="evidence" value="ECO:0007669"/>
    <property type="project" value="UniProtKB-KW"/>
</dbReference>